<feature type="domain" description="AAA+ ATPase" evidence="6">
    <location>
        <begin position="643"/>
        <end position="785"/>
    </location>
</feature>
<dbReference type="Pfam" id="PF00004">
    <property type="entry name" value="AAA"/>
    <property type="match status" value="1"/>
</dbReference>
<evidence type="ECO:0000259" key="7">
    <source>
        <dbReference type="SMART" id="SM01086"/>
    </source>
</evidence>
<dbReference type="Pfam" id="PF17871">
    <property type="entry name" value="AAA_lid_9"/>
    <property type="match status" value="1"/>
</dbReference>
<dbReference type="CDD" id="cd00009">
    <property type="entry name" value="AAA"/>
    <property type="match status" value="1"/>
</dbReference>
<evidence type="ECO:0000256" key="5">
    <source>
        <dbReference type="SAM" id="MobiDB-lite"/>
    </source>
</evidence>
<feature type="region of interest" description="Disordered" evidence="5">
    <location>
        <begin position="201"/>
        <end position="297"/>
    </location>
</feature>
<dbReference type="GO" id="GO:0005737">
    <property type="term" value="C:cytoplasm"/>
    <property type="evidence" value="ECO:0007669"/>
    <property type="project" value="TreeGrafter"/>
</dbReference>
<dbReference type="SMART" id="SM00382">
    <property type="entry name" value="AAA"/>
    <property type="match status" value="2"/>
</dbReference>
<evidence type="ECO:0000256" key="3">
    <source>
        <dbReference type="ARBA" id="ARBA00022840"/>
    </source>
</evidence>
<dbReference type="InterPro" id="IPR004176">
    <property type="entry name" value="Clp_R_N"/>
</dbReference>
<feature type="compositionally biased region" description="Basic and acidic residues" evidence="5">
    <location>
        <begin position="221"/>
        <end position="242"/>
    </location>
</feature>
<feature type="compositionally biased region" description="Basic and acidic residues" evidence="5">
    <location>
        <begin position="250"/>
        <end position="270"/>
    </location>
</feature>
<dbReference type="GO" id="GO:0016887">
    <property type="term" value="F:ATP hydrolysis activity"/>
    <property type="evidence" value="ECO:0007669"/>
    <property type="project" value="InterPro"/>
</dbReference>
<evidence type="ECO:0000256" key="2">
    <source>
        <dbReference type="ARBA" id="ARBA00022741"/>
    </source>
</evidence>
<accession>A0A5B8XQQ7</accession>
<dbReference type="InterPro" id="IPR036628">
    <property type="entry name" value="Clp_N_dom_sf"/>
</dbReference>
<keyword evidence="4" id="KW-0143">Chaperone</keyword>
<keyword evidence="3" id="KW-0067">ATP-binding</keyword>
<keyword evidence="9" id="KW-1185">Reference proteome</keyword>
<dbReference type="PANTHER" id="PTHR11638">
    <property type="entry name" value="ATP-DEPENDENT CLP PROTEASE"/>
    <property type="match status" value="1"/>
</dbReference>
<dbReference type="SUPFAM" id="SSF52540">
    <property type="entry name" value="P-loop containing nucleoside triphosphate hydrolases"/>
    <property type="match status" value="2"/>
</dbReference>
<dbReference type="KEGG" id="bbae:FRD01_00365"/>
<dbReference type="GO" id="GO:0034605">
    <property type="term" value="P:cellular response to heat"/>
    <property type="evidence" value="ECO:0007669"/>
    <property type="project" value="TreeGrafter"/>
</dbReference>
<dbReference type="InterPro" id="IPR003593">
    <property type="entry name" value="AAA+_ATPase"/>
</dbReference>
<evidence type="ECO:0000256" key="1">
    <source>
        <dbReference type="ARBA" id="ARBA00022737"/>
    </source>
</evidence>
<keyword evidence="1" id="KW-0677">Repeat</keyword>
<dbReference type="SUPFAM" id="SSF81923">
    <property type="entry name" value="Double Clp-N motif"/>
    <property type="match status" value="1"/>
</dbReference>
<reference evidence="8 9" key="1">
    <citation type="submission" date="2019-08" db="EMBL/GenBank/DDBJ databases">
        <authorList>
            <person name="Liang Q."/>
        </authorList>
    </citation>
    <scope>NUCLEOTIDE SEQUENCE [LARGE SCALE GENOMIC DNA]</scope>
    <source>
        <strain evidence="8 9">V1718</strain>
    </source>
</reference>
<gene>
    <name evidence="8" type="ORF">FRD01_00365</name>
</gene>
<dbReference type="FunFam" id="3.40.50.300:FF:000025">
    <property type="entry name" value="ATP-dependent Clp protease subunit"/>
    <property type="match status" value="1"/>
</dbReference>
<protein>
    <submittedName>
        <fullName evidence="8">AAA family ATPase</fullName>
    </submittedName>
</protein>
<organism evidence="8 9">
    <name type="scientific">Microvenator marinus</name>
    <dbReference type="NCBI Taxonomy" id="2600177"/>
    <lineage>
        <taxon>Bacteria</taxon>
        <taxon>Deltaproteobacteria</taxon>
        <taxon>Bradymonadales</taxon>
        <taxon>Microvenatoraceae</taxon>
        <taxon>Microvenator</taxon>
    </lineage>
</organism>
<evidence type="ECO:0000313" key="8">
    <source>
        <dbReference type="EMBL" id="QED25739.1"/>
    </source>
</evidence>
<proteinExistence type="predicted"/>
<sequence length="914" mass="100374">MSAFQDETRTRGDVWTERTRMSIPRDPELVSIFTQANDIARQCGKTLSSAHVLLALYTVPNQAATFLEDREITVDALLSAVRKLSTEDERILERILARSTRLAEGSSAQAVDSLHLLASLIRESSSQAHRILDEAGANVSAIRASVMSYATGSRVMPRRTGVATVISTPTVTTSQLIEHAPSPIEIHPSLRRARRQENALAPMPTQAPEPPKAPKAPTQPERPERAEPTPEEQALAREKAVQEARSTAKKLAESLKRKRAEAARAKKPEPVAEAPESAEDEVEEDSSGPRITIPPEPIAPARKAAHGLTFQDQDIAETYQLSAQEFPNLVKFGRNITEEAALGKLDNVFGREREISQVIDILGKRRSNNPMLLGDAGVGKTAIVEGLALELVALAKTGSRLGKRIVVELEVGRILGGTHLRGSFSERLIAIKDEVKRADGRVIVFLDEIHTWMNAGAGGDGTDAAGELKTALARGTFPCIGATTHDEFKKFVESDPAFERRFQAVYVEEPDVDTTVNILHGIRQNYENHHGVTYEEGSLEAVVKLAQRFIHERRLPDKAIGVMDLAGSRAARENRNEITREHIAKVVAELAGIPPERLTQEDKERFLRMEEHIGEQIVGHSDIVSTLSDVIRRNYAGFRSNKPIGSLLFLGPTGVGKTELVKVLADFLFFDRDAMIRFDMSEFLEPHTVSRLIGAPPGYVGFERGGQLTEAVRRRPYQVILFDEVEKAHPDVLNILLQLLDDGRLTDGQGRIVNFADCVIVMTSNLGASALQEKRGPRIGFSEGTDTGAGRNAVISAAQRHFPPELWNRIDERLVFMPLSKAEVAKIAALQLRSSGSRLSDDSGIKLVVSDLVVPWLVANGGWDQEFGARPMRQTIERHVEGAVARLILNGEATRGDTVFVDVHEGNLVVLPEA</sequence>
<dbReference type="InterPro" id="IPR050130">
    <property type="entry name" value="ClpA_ClpB"/>
</dbReference>
<dbReference type="EMBL" id="CP042467">
    <property type="protein sequence ID" value="QED25739.1"/>
    <property type="molecule type" value="Genomic_DNA"/>
</dbReference>
<dbReference type="OrthoDB" id="5477619at2"/>
<evidence type="ECO:0000313" key="9">
    <source>
        <dbReference type="Proteomes" id="UP000321595"/>
    </source>
</evidence>
<dbReference type="Gene3D" id="1.10.1780.10">
    <property type="entry name" value="Clp, N-terminal domain"/>
    <property type="match status" value="2"/>
</dbReference>
<dbReference type="PRINTS" id="PR00300">
    <property type="entry name" value="CLPPROTEASEA"/>
</dbReference>
<dbReference type="Pfam" id="PF10431">
    <property type="entry name" value="ClpB_D2-small"/>
    <property type="match status" value="1"/>
</dbReference>
<dbReference type="InterPro" id="IPR003959">
    <property type="entry name" value="ATPase_AAA_core"/>
</dbReference>
<dbReference type="Pfam" id="PF07724">
    <property type="entry name" value="AAA_2"/>
    <property type="match status" value="1"/>
</dbReference>
<dbReference type="InterPro" id="IPR019489">
    <property type="entry name" value="Clp_ATPase_C"/>
</dbReference>
<dbReference type="Gene3D" id="1.10.8.60">
    <property type="match status" value="2"/>
</dbReference>
<evidence type="ECO:0000256" key="4">
    <source>
        <dbReference type="ARBA" id="ARBA00023186"/>
    </source>
</evidence>
<dbReference type="Pfam" id="PF02861">
    <property type="entry name" value="Clp_N"/>
    <property type="match status" value="1"/>
</dbReference>
<feature type="compositionally biased region" description="Pro residues" evidence="5">
    <location>
        <begin position="205"/>
        <end position="214"/>
    </location>
</feature>
<feature type="domain" description="AAA+ ATPase" evidence="6">
    <location>
        <begin position="366"/>
        <end position="508"/>
    </location>
</feature>
<dbReference type="InterPro" id="IPR001270">
    <property type="entry name" value="ClpA/B"/>
</dbReference>
<dbReference type="GO" id="GO:0005524">
    <property type="term" value="F:ATP binding"/>
    <property type="evidence" value="ECO:0007669"/>
    <property type="project" value="UniProtKB-KW"/>
</dbReference>
<dbReference type="InterPro" id="IPR041546">
    <property type="entry name" value="ClpA/ClpB_AAA_lid"/>
</dbReference>
<dbReference type="CDD" id="cd19499">
    <property type="entry name" value="RecA-like_ClpB_Hsp104-like"/>
    <property type="match status" value="1"/>
</dbReference>
<dbReference type="PANTHER" id="PTHR11638:SF18">
    <property type="entry name" value="HEAT SHOCK PROTEIN 104"/>
    <property type="match status" value="1"/>
</dbReference>
<dbReference type="Proteomes" id="UP000321595">
    <property type="component" value="Chromosome"/>
</dbReference>
<evidence type="ECO:0000259" key="6">
    <source>
        <dbReference type="SMART" id="SM00382"/>
    </source>
</evidence>
<feature type="domain" description="Clp ATPase C-terminal" evidence="7">
    <location>
        <begin position="819"/>
        <end position="910"/>
    </location>
</feature>
<dbReference type="Gene3D" id="3.40.50.300">
    <property type="entry name" value="P-loop containing nucleotide triphosphate hydrolases"/>
    <property type="match status" value="2"/>
</dbReference>
<dbReference type="InterPro" id="IPR027417">
    <property type="entry name" value="P-loop_NTPase"/>
</dbReference>
<name>A0A5B8XQQ7_9DELT</name>
<dbReference type="AlphaFoldDB" id="A0A5B8XQQ7"/>
<feature type="compositionally biased region" description="Acidic residues" evidence="5">
    <location>
        <begin position="276"/>
        <end position="286"/>
    </location>
</feature>
<keyword evidence="2" id="KW-0547">Nucleotide-binding</keyword>
<dbReference type="SMART" id="SM01086">
    <property type="entry name" value="ClpB_D2-small"/>
    <property type="match status" value="1"/>
</dbReference>